<evidence type="ECO:0000256" key="4">
    <source>
        <dbReference type="ARBA" id="ARBA00022741"/>
    </source>
</evidence>
<dbReference type="Gene3D" id="3.40.50.300">
    <property type="entry name" value="P-loop containing nucleotide triphosphate hydrolases"/>
    <property type="match status" value="1"/>
</dbReference>
<dbReference type="InterPro" id="IPR017871">
    <property type="entry name" value="ABC_transporter-like_CS"/>
</dbReference>
<protein>
    <recommendedName>
        <fullName evidence="13">ABC transporter ATP-binding protein</fullName>
    </recommendedName>
</protein>
<evidence type="ECO:0000313" key="11">
    <source>
        <dbReference type="EMBL" id="AMD88045.1"/>
    </source>
</evidence>
<dbReference type="InterPro" id="IPR003593">
    <property type="entry name" value="AAA+_ATPase"/>
</dbReference>
<dbReference type="SUPFAM" id="SSF52540">
    <property type="entry name" value="P-loop containing nucleoside triphosphate hydrolases"/>
    <property type="match status" value="1"/>
</dbReference>
<evidence type="ECO:0000256" key="6">
    <source>
        <dbReference type="ARBA" id="ARBA00022989"/>
    </source>
</evidence>
<dbReference type="Proteomes" id="UP000065220">
    <property type="component" value="Chromosome"/>
</dbReference>
<dbReference type="InterPro" id="IPR011527">
    <property type="entry name" value="ABC1_TM_dom"/>
</dbReference>
<evidence type="ECO:0000259" key="10">
    <source>
        <dbReference type="PROSITE" id="PS50929"/>
    </source>
</evidence>
<dbReference type="EMBL" id="CP014228">
    <property type="protein sequence ID" value="AMD88045.1"/>
    <property type="molecule type" value="Genomic_DNA"/>
</dbReference>
<dbReference type="PROSITE" id="PS50893">
    <property type="entry name" value="ABC_TRANSPORTER_2"/>
    <property type="match status" value="1"/>
</dbReference>
<dbReference type="SMART" id="SM00382">
    <property type="entry name" value="AAA"/>
    <property type="match status" value="1"/>
</dbReference>
<comment type="subcellular location">
    <subcellularLocation>
        <location evidence="1">Cell membrane</location>
        <topology evidence="1">Multi-pass membrane protein</topology>
    </subcellularLocation>
</comment>
<feature type="domain" description="ABC transmembrane type-1" evidence="10">
    <location>
        <begin position="20"/>
        <end position="295"/>
    </location>
</feature>
<dbReference type="OrthoDB" id="9800654at2"/>
<evidence type="ECO:0000256" key="5">
    <source>
        <dbReference type="ARBA" id="ARBA00022840"/>
    </source>
</evidence>
<accession>A0A0X8JFS3</accession>
<evidence type="ECO:0000256" key="3">
    <source>
        <dbReference type="ARBA" id="ARBA00022737"/>
    </source>
</evidence>
<dbReference type="PANTHER" id="PTHR19211">
    <property type="entry name" value="ATP-BINDING TRANSPORT PROTEIN-RELATED"/>
    <property type="match status" value="1"/>
</dbReference>
<keyword evidence="7 8" id="KW-0472">Membrane</keyword>
<evidence type="ECO:0000256" key="7">
    <source>
        <dbReference type="ARBA" id="ARBA00023136"/>
    </source>
</evidence>
<keyword evidence="5" id="KW-0067">ATP-binding</keyword>
<dbReference type="Gene3D" id="1.20.1560.10">
    <property type="entry name" value="ABC transporter type 1, transmembrane domain"/>
    <property type="match status" value="1"/>
</dbReference>
<reference evidence="12" key="1">
    <citation type="submission" date="2016-02" db="EMBL/GenBank/DDBJ databases">
        <authorList>
            <person name="Holder M.E."/>
            <person name="Ajami N.J."/>
            <person name="Petrosino J.F."/>
        </authorList>
    </citation>
    <scope>NUCLEOTIDE SEQUENCE [LARGE SCALE GENOMIC DNA]</scope>
    <source>
        <strain evidence="12">CCUG 36733</strain>
    </source>
</reference>
<keyword evidence="3" id="KW-0677">Repeat</keyword>
<organism evidence="11 12">
    <name type="scientific">Actinomyces radicidentis</name>
    <dbReference type="NCBI Taxonomy" id="111015"/>
    <lineage>
        <taxon>Bacteria</taxon>
        <taxon>Bacillati</taxon>
        <taxon>Actinomycetota</taxon>
        <taxon>Actinomycetes</taxon>
        <taxon>Actinomycetales</taxon>
        <taxon>Actinomycetaceae</taxon>
        <taxon>Actinomyces</taxon>
    </lineage>
</organism>
<dbReference type="Pfam" id="PF00005">
    <property type="entry name" value="ABC_tran"/>
    <property type="match status" value="1"/>
</dbReference>
<dbReference type="PANTHER" id="PTHR19211:SF135">
    <property type="entry name" value="ATPASE, PUTATIVE (AFU_ORTHOLOGUE AFUA_1G16440)-RELATED"/>
    <property type="match status" value="1"/>
</dbReference>
<dbReference type="InterPro" id="IPR027417">
    <property type="entry name" value="P-loop_NTPase"/>
</dbReference>
<keyword evidence="6 8" id="KW-1133">Transmembrane helix</keyword>
<proteinExistence type="predicted"/>
<keyword evidence="2 8" id="KW-0812">Transmembrane</keyword>
<dbReference type="GO" id="GO:0005524">
    <property type="term" value="F:ATP binding"/>
    <property type="evidence" value="ECO:0007669"/>
    <property type="project" value="UniProtKB-KW"/>
</dbReference>
<evidence type="ECO:0000256" key="2">
    <source>
        <dbReference type="ARBA" id="ARBA00022692"/>
    </source>
</evidence>
<sequence length="521" mass="54678">MEDDAARTLVPRAPARRARAASAALAALATGTPLVLAGVSDHLVAVAQDHDSAGSLALLAATLVLVVASLVLSVLAQARAERLRQDVLVDAQTTAAERMLGLARTAPAGTVKERLVDDLADVVTLRVQTLPQLAVTAVAALISLVWVARISPYALAWAVVGSLATTLPAWAVKRWAERAYEDTTDVEAAIDSEYFQARESLALIRTERLQDYLRARVRRLDDQHLRIGTLAEASGAAQSGLSNLVQATALYGSLLLVLWLVSTGRVALTEAAGAVIVLRSFFSLVASGTDSLTDVWVNRRKESRLTGFLRPAPERTIQPSDDLLALRDLTVRAGGAVRSRVPSLRLGTGESLHVVGPNGAGKSLMLRGVVGLEETHGEVASALPAADLRAGYLGQHDPPLTLTPTELLDDVAATGGDAERAQAALAEVLGTEEADRIAAVPIADLSGGQRKAVLIAEAIGSSRGLLLLDEPDAHLSADAAARLAGWLTASDDAVLAVAHTPHFAAAWDAPRLRVEPPEEDA</sequence>
<name>A0A0X8JFS3_ACTRD</name>
<evidence type="ECO:0000256" key="1">
    <source>
        <dbReference type="ARBA" id="ARBA00004651"/>
    </source>
</evidence>
<dbReference type="RefSeq" id="WP_067943279.1">
    <property type="nucleotide sequence ID" value="NZ_CP014228.1"/>
</dbReference>
<dbReference type="GO" id="GO:0016887">
    <property type="term" value="F:ATP hydrolysis activity"/>
    <property type="evidence" value="ECO:0007669"/>
    <property type="project" value="InterPro"/>
</dbReference>
<feature type="domain" description="ABC transporter" evidence="9">
    <location>
        <begin position="324"/>
        <end position="516"/>
    </location>
</feature>
<dbReference type="PROSITE" id="PS50929">
    <property type="entry name" value="ABC_TM1F"/>
    <property type="match status" value="1"/>
</dbReference>
<dbReference type="InterPro" id="IPR050611">
    <property type="entry name" value="ABCF"/>
</dbReference>
<feature type="transmembrane region" description="Helical" evidence="8">
    <location>
        <begin position="154"/>
        <end position="172"/>
    </location>
</feature>
<gene>
    <name evidence="11" type="ORF">AXF14_11255</name>
</gene>
<keyword evidence="12" id="KW-1185">Reference proteome</keyword>
<evidence type="ECO:0000313" key="12">
    <source>
        <dbReference type="Proteomes" id="UP000065220"/>
    </source>
</evidence>
<keyword evidence="4" id="KW-0547">Nucleotide-binding</keyword>
<dbReference type="KEGG" id="ard:AXF14_11255"/>
<evidence type="ECO:0008006" key="13">
    <source>
        <dbReference type="Google" id="ProtNLM"/>
    </source>
</evidence>
<dbReference type="GO" id="GO:0005886">
    <property type="term" value="C:plasma membrane"/>
    <property type="evidence" value="ECO:0007669"/>
    <property type="project" value="UniProtKB-SubCell"/>
</dbReference>
<evidence type="ECO:0000259" key="9">
    <source>
        <dbReference type="PROSITE" id="PS50893"/>
    </source>
</evidence>
<dbReference type="STRING" id="111015.AXF14_11255"/>
<dbReference type="SUPFAM" id="SSF90123">
    <property type="entry name" value="ABC transporter transmembrane region"/>
    <property type="match status" value="1"/>
</dbReference>
<dbReference type="PROSITE" id="PS00211">
    <property type="entry name" value="ABC_TRANSPORTER_1"/>
    <property type="match status" value="1"/>
</dbReference>
<feature type="transmembrane region" description="Helical" evidence="8">
    <location>
        <begin position="53"/>
        <end position="75"/>
    </location>
</feature>
<evidence type="ECO:0000256" key="8">
    <source>
        <dbReference type="SAM" id="Phobius"/>
    </source>
</evidence>
<dbReference type="InterPro" id="IPR003439">
    <property type="entry name" value="ABC_transporter-like_ATP-bd"/>
</dbReference>
<dbReference type="InterPro" id="IPR036640">
    <property type="entry name" value="ABC1_TM_sf"/>
</dbReference>
<dbReference type="AlphaFoldDB" id="A0A0X8JFS3"/>
<dbReference type="GO" id="GO:0140359">
    <property type="term" value="F:ABC-type transporter activity"/>
    <property type="evidence" value="ECO:0007669"/>
    <property type="project" value="InterPro"/>
</dbReference>